<organism evidence="2">
    <name type="scientific">Rhizophora mucronata</name>
    <name type="common">Asiatic mangrove</name>
    <dbReference type="NCBI Taxonomy" id="61149"/>
    <lineage>
        <taxon>Eukaryota</taxon>
        <taxon>Viridiplantae</taxon>
        <taxon>Streptophyta</taxon>
        <taxon>Embryophyta</taxon>
        <taxon>Tracheophyta</taxon>
        <taxon>Spermatophyta</taxon>
        <taxon>Magnoliopsida</taxon>
        <taxon>eudicotyledons</taxon>
        <taxon>Gunneridae</taxon>
        <taxon>Pentapetalae</taxon>
        <taxon>rosids</taxon>
        <taxon>fabids</taxon>
        <taxon>Malpighiales</taxon>
        <taxon>Rhizophoraceae</taxon>
        <taxon>Rhizophora</taxon>
    </lineage>
</organism>
<feature type="compositionally biased region" description="Basic and acidic residues" evidence="1">
    <location>
        <begin position="52"/>
        <end position="61"/>
    </location>
</feature>
<evidence type="ECO:0000256" key="1">
    <source>
        <dbReference type="SAM" id="MobiDB-lite"/>
    </source>
</evidence>
<sequence>MPVYNTELGTLNYLFSNGSLQDTYISLAGKVALGFSSRPRPATATRIGSKALTERDSPRDSYEHRYHRSYVCQLDVQADSIAGLGRNKMEFSLGCLHSLHYHPFWLILGQRWEAEKRDW</sequence>
<protein>
    <submittedName>
        <fullName evidence="2">Uncharacterized protein</fullName>
    </submittedName>
</protein>
<proteinExistence type="predicted"/>
<evidence type="ECO:0000313" key="2">
    <source>
        <dbReference type="EMBL" id="MBX34160.1"/>
    </source>
</evidence>
<dbReference type="AlphaFoldDB" id="A0A2P2MVB4"/>
<accession>A0A2P2MVB4</accession>
<feature type="region of interest" description="Disordered" evidence="1">
    <location>
        <begin position="39"/>
        <end position="61"/>
    </location>
</feature>
<dbReference type="EMBL" id="GGEC01053676">
    <property type="protein sequence ID" value="MBX34160.1"/>
    <property type="molecule type" value="Transcribed_RNA"/>
</dbReference>
<reference evidence="2" key="1">
    <citation type="submission" date="2018-02" db="EMBL/GenBank/DDBJ databases">
        <title>Rhizophora mucronata_Transcriptome.</title>
        <authorList>
            <person name="Meera S.P."/>
            <person name="Sreeshan A."/>
            <person name="Augustine A."/>
        </authorList>
    </citation>
    <scope>NUCLEOTIDE SEQUENCE</scope>
    <source>
        <tissue evidence="2">Leaf</tissue>
    </source>
</reference>
<name>A0A2P2MVB4_RHIMU</name>